<keyword evidence="1" id="KW-0732">Signal</keyword>
<feature type="domain" description="KEN" evidence="5">
    <location>
        <begin position="432"/>
        <end position="565"/>
    </location>
</feature>
<dbReference type="Pfam" id="PF00069">
    <property type="entry name" value="Pkinase"/>
    <property type="match status" value="1"/>
</dbReference>
<dbReference type="SMART" id="SM00580">
    <property type="entry name" value="PUG"/>
    <property type="match status" value="1"/>
</dbReference>
<dbReference type="GO" id="GO:0051082">
    <property type="term" value="F:unfolded protein binding"/>
    <property type="evidence" value="ECO:0007669"/>
    <property type="project" value="TreeGrafter"/>
</dbReference>
<reference evidence="6 7" key="1">
    <citation type="journal article" date="2019" name="Nat. Plants">
        <title>Stout camphor tree genome fills gaps in understanding of flowering plant genome evolution.</title>
        <authorList>
            <person name="Chaw S.M."/>
            <person name="Liu Y.C."/>
            <person name="Wu Y.W."/>
            <person name="Wang H.Y."/>
            <person name="Lin C.I."/>
            <person name="Wu C.S."/>
            <person name="Ke H.M."/>
            <person name="Chang L.Y."/>
            <person name="Hsu C.Y."/>
            <person name="Yang H.T."/>
            <person name="Sudianto E."/>
            <person name="Hsu M.H."/>
            <person name="Wu K.P."/>
            <person name="Wang L.N."/>
            <person name="Leebens-Mack J.H."/>
            <person name="Tsai I.J."/>
        </authorList>
    </citation>
    <scope>NUCLEOTIDE SEQUENCE [LARGE SCALE GENOMIC DNA]</scope>
    <source>
        <strain evidence="7">cv. Chaw 1501</strain>
        <tissue evidence="6">Young leaves</tissue>
    </source>
</reference>
<dbReference type="PROSITE" id="PS50011">
    <property type="entry name" value="PROTEIN_KINASE_DOM"/>
    <property type="match status" value="1"/>
</dbReference>
<dbReference type="SUPFAM" id="SSF56112">
    <property type="entry name" value="Protein kinase-like (PK-like)"/>
    <property type="match status" value="1"/>
</dbReference>
<keyword evidence="6" id="KW-0418">Kinase</keyword>
<accession>A0A443PUI3</accession>
<evidence type="ECO:0000259" key="4">
    <source>
        <dbReference type="PROSITE" id="PS50011"/>
    </source>
</evidence>
<feature type="domain" description="Protein kinase" evidence="4">
    <location>
        <begin position="150"/>
        <end position="429"/>
    </location>
</feature>
<evidence type="ECO:0000256" key="1">
    <source>
        <dbReference type="ARBA" id="ARBA00022729"/>
    </source>
</evidence>
<name>A0A443PUI3_9MAGN</name>
<dbReference type="PROSITE" id="PS51392">
    <property type="entry name" value="KEN"/>
    <property type="match status" value="1"/>
</dbReference>
<dbReference type="EMBL" id="QPKB01000010">
    <property type="protein sequence ID" value="RWR94402.1"/>
    <property type="molecule type" value="Genomic_DNA"/>
</dbReference>
<keyword evidence="3" id="KW-0067">ATP-binding</keyword>
<keyword evidence="7" id="KW-1185">Reference proteome</keyword>
<organism evidence="6 7">
    <name type="scientific">Cinnamomum micranthum f. kanehirae</name>
    <dbReference type="NCBI Taxonomy" id="337451"/>
    <lineage>
        <taxon>Eukaryota</taxon>
        <taxon>Viridiplantae</taxon>
        <taxon>Streptophyta</taxon>
        <taxon>Embryophyta</taxon>
        <taxon>Tracheophyta</taxon>
        <taxon>Spermatophyta</taxon>
        <taxon>Magnoliopsida</taxon>
        <taxon>Magnoliidae</taxon>
        <taxon>Laurales</taxon>
        <taxon>Lauraceae</taxon>
        <taxon>Cinnamomum</taxon>
    </lineage>
</organism>
<dbReference type="Proteomes" id="UP000283530">
    <property type="component" value="Unassembled WGS sequence"/>
</dbReference>
<dbReference type="SMART" id="SM00220">
    <property type="entry name" value="S_TKc"/>
    <property type="match status" value="1"/>
</dbReference>
<protein>
    <submittedName>
        <fullName evidence="6">Serine/threonine-protein kinase/endoribonuclease IRE1a</fullName>
    </submittedName>
</protein>
<dbReference type="InterPro" id="IPR045133">
    <property type="entry name" value="IRE1/2-like"/>
</dbReference>
<gene>
    <name evidence="6" type="ORF">CKAN_02369200</name>
</gene>
<dbReference type="InterPro" id="IPR038357">
    <property type="entry name" value="KEN_sf"/>
</dbReference>
<dbReference type="GO" id="GO:1990604">
    <property type="term" value="C:IRE1-TRAF2-ASK1 complex"/>
    <property type="evidence" value="ECO:0007669"/>
    <property type="project" value="TreeGrafter"/>
</dbReference>
<evidence type="ECO:0000313" key="6">
    <source>
        <dbReference type="EMBL" id="RWR94402.1"/>
    </source>
</evidence>
<dbReference type="STRING" id="337451.A0A443PUI3"/>
<dbReference type="Gene3D" id="3.30.200.20">
    <property type="entry name" value="Phosphorylase Kinase, domain 1"/>
    <property type="match status" value="1"/>
</dbReference>
<keyword evidence="2" id="KW-0547">Nucleotide-binding</keyword>
<dbReference type="GO" id="GO:0006397">
    <property type="term" value="P:mRNA processing"/>
    <property type="evidence" value="ECO:0007669"/>
    <property type="project" value="InterPro"/>
</dbReference>
<evidence type="ECO:0000256" key="2">
    <source>
        <dbReference type="ARBA" id="ARBA00022741"/>
    </source>
</evidence>
<dbReference type="GO" id="GO:0005524">
    <property type="term" value="F:ATP binding"/>
    <property type="evidence" value="ECO:0007669"/>
    <property type="project" value="UniProtKB-KW"/>
</dbReference>
<evidence type="ECO:0000256" key="3">
    <source>
        <dbReference type="ARBA" id="ARBA00022840"/>
    </source>
</evidence>
<dbReference type="InterPro" id="IPR000719">
    <property type="entry name" value="Prot_kinase_dom"/>
</dbReference>
<dbReference type="InterPro" id="IPR010513">
    <property type="entry name" value="KEN_dom"/>
</dbReference>
<keyword evidence="6" id="KW-0808">Transferase</keyword>
<dbReference type="GO" id="GO:0004521">
    <property type="term" value="F:RNA endonuclease activity"/>
    <property type="evidence" value="ECO:0007669"/>
    <property type="project" value="InterPro"/>
</dbReference>
<dbReference type="Gene3D" id="1.20.1440.180">
    <property type="entry name" value="KEN domain"/>
    <property type="match status" value="1"/>
</dbReference>
<comment type="caution">
    <text evidence="6">The sequence shown here is derived from an EMBL/GenBank/DDBJ whole genome shotgun (WGS) entry which is preliminary data.</text>
</comment>
<dbReference type="InterPro" id="IPR011009">
    <property type="entry name" value="Kinase-like_dom_sf"/>
</dbReference>
<evidence type="ECO:0000259" key="5">
    <source>
        <dbReference type="PROSITE" id="PS51392"/>
    </source>
</evidence>
<dbReference type="Gene3D" id="1.10.510.10">
    <property type="entry name" value="Transferase(Phosphotransferase) domain 1"/>
    <property type="match status" value="1"/>
</dbReference>
<dbReference type="Pfam" id="PF06479">
    <property type="entry name" value="Ribonuc_2-5A"/>
    <property type="match status" value="1"/>
</dbReference>
<dbReference type="GO" id="GO:0004674">
    <property type="term" value="F:protein serine/threonine kinase activity"/>
    <property type="evidence" value="ECO:0007669"/>
    <property type="project" value="InterPro"/>
</dbReference>
<dbReference type="PANTHER" id="PTHR13954">
    <property type="entry name" value="IRE1-RELATED"/>
    <property type="match status" value="1"/>
</dbReference>
<dbReference type="AlphaFoldDB" id="A0A443PUI3"/>
<dbReference type="OrthoDB" id="63989at2759"/>
<dbReference type="GO" id="GO:0036498">
    <property type="term" value="P:IRE1-mediated unfolded protein response"/>
    <property type="evidence" value="ECO:0007669"/>
    <property type="project" value="TreeGrafter"/>
</dbReference>
<dbReference type="PANTHER" id="PTHR13954:SF6">
    <property type="entry name" value="NON-SPECIFIC SERINE_THREONINE PROTEIN KINASE"/>
    <property type="match status" value="1"/>
</dbReference>
<proteinExistence type="predicted"/>
<sequence>MDKYLNSIVQLLKGVTFLRREEGFNFSVDARTRILNSAVTNVNEQVLIKKDMGEQIQLEEVQEQIDRLLLVVNGMWLPPFLIEEFKRGKLVIERYFEIQRMTTTRRYVSGIWEKHIQLENLLLKRSGTSPPSVLVEDSREGFGHFIGKLFVSRSVIAEGSNMTIIFEGIYDCEIHIAIKRVVQRRNVVNLYNLAMLIKLVRHRNIVRVLDIGIDEDYIYFALERCSCNLYELMQLWSNNMNWSNARVPRIVKKLWKFNGYPSPKLLKLIRDVVTGLAHLHDLGFVNRDLKPQNVLISCEESVRAKICDQGIIEGIGEARRRSPGWHSPELLLGGTKGSPEWNSSWLPSEESEMHAADLFNLGCVIFYFITKGGHPFGSDLERDANIVENRPDLTLVKHIYEAAHLISNLLHPQPKMRPQAAEVLCHPFFWDSEKRGLFLRDVSEWLEHDDSMRNYVVNAIMDAAPKVLTGNWDVKMEAGFLTYASHHKYYSYDSVLDLLLLIGNTLSYQPRLPKDIQVLIGSTNGEIYNYFARRFPNLLTEVYDVISKCCEFFRITVNLNQYKLYGKEKKAVLMYLLE</sequence>
<evidence type="ECO:0000313" key="7">
    <source>
        <dbReference type="Proteomes" id="UP000283530"/>
    </source>
</evidence>